<proteinExistence type="predicted"/>
<protein>
    <submittedName>
        <fullName evidence="1">Uncharacterized protein</fullName>
    </submittedName>
</protein>
<name>A0A5J4L2Y0_9ZZZZ</name>
<dbReference type="EMBL" id="BLAB01000001">
    <property type="protein sequence ID" value="GER94033.1"/>
    <property type="molecule type" value="Genomic_DNA"/>
</dbReference>
<accession>A0A5J4L2Y0</accession>
<comment type="caution">
    <text evidence="1">The sequence shown here is derived from an EMBL/GenBank/DDBJ whole genome shotgun (WGS) entry which is preliminary data.</text>
</comment>
<organism evidence="1">
    <name type="scientific">hot springs metagenome</name>
    <dbReference type="NCBI Taxonomy" id="433727"/>
    <lineage>
        <taxon>unclassified sequences</taxon>
        <taxon>metagenomes</taxon>
        <taxon>ecological metagenomes</taxon>
    </lineage>
</organism>
<dbReference type="AlphaFoldDB" id="A0A5J4L2Y0"/>
<reference evidence="1" key="1">
    <citation type="submission" date="2019-10" db="EMBL/GenBank/DDBJ databases">
        <title>Metagenomic sequencing of thiosulfate-disproportionating enrichment culture.</title>
        <authorList>
            <person name="Umezawa K."/>
            <person name="Kojima H."/>
            <person name="Fukui M."/>
        </authorList>
    </citation>
    <scope>NUCLEOTIDE SEQUENCE</scope>
    <source>
        <strain evidence="1">45J</strain>
    </source>
</reference>
<gene>
    <name evidence="1" type="ORF">A45J_1791</name>
</gene>
<evidence type="ECO:0000313" key="1">
    <source>
        <dbReference type="EMBL" id="GER94033.1"/>
    </source>
</evidence>
<sequence>MGEKRYSRMISLIMSLFSYIRLAEFGKKVFYNKFAKER</sequence>